<dbReference type="SUPFAM" id="SSF54928">
    <property type="entry name" value="RNA-binding domain, RBD"/>
    <property type="match status" value="1"/>
</dbReference>
<comment type="caution">
    <text evidence="4">The sequence shown here is derived from an EMBL/GenBank/DDBJ whole genome shotgun (WGS) entry which is preliminary data.</text>
</comment>
<feature type="region of interest" description="Disordered" evidence="2">
    <location>
        <begin position="498"/>
        <end position="524"/>
    </location>
</feature>
<feature type="region of interest" description="Disordered" evidence="2">
    <location>
        <begin position="239"/>
        <end position="278"/>
    </location>
</feature>
<feature type="region of interest" description="Disordered" evidence="2">
    <location>
        <begin position="13"/>
        <end position="54"/>
    </location>
</feature>
<dbReference type="InterPro" id="IPR000504">
    <property type="entry name" value="RRM_dom"/>
</dbReference>
<dbReference type="EMBL" id="JANBUO010001002">
    <property type="protein sequence ID" value="KAJ2800348.1"/>
    <property type="molecule type" value="Genomic_DNA"/>
</dbReference>
<feature type="domain" description="RRM" evidence="3">
    <location>
        <begin position="60"/>
        <end position="132"/>
    </location>
</feature>
<feature type="compositionally biased region" description="Low complexity" evidence="2">
    <location>
        <begin position="13"/>
        <end position="24"/>
    </location>
</feature>
<dbReference type="InterPro" id="IPR012677">
    <property type="entry name" value="Nucleotide-bd_a/b_plait_sf"/>
</dbReference>
<accession>A0A9W8HV37</accession>
<dbReference type="PANTHER" id="PTHR48038:SF1">
    <property type="entry name" value="RIBONUCLEOPROTEIN RB97D"/>
    <property type="match status" value="1"/>
</dbReference>
<evidence type="ECO:0000313" key="5">
    <source>
        <dbReference type="Proteomes" id="UP001140094"/>
    </source>
</evidence>
<evidence type="ECO:0000259" key="3">
    <source>
        <dbReference type="PROSITE" id="PS50102"/>
    </source>
</evidence>
<feature type="region of interest" description="Disordered" evidence="2">
    <location>
        <begin position="129"/>
        <end position="205"/>
    </location>
</feature>
<feature type="compositionally biased region" description="Polar residues" evidence="2">
    <location>
        <begin position="156"/>
        <end position="172"/>
    </location>
</feature>
<evidence type="ECO:0000313" key="4">
    <source>
        <dbReference type="EMBL" id="KAJ2800348.1"/>
    </source>
</evidence>
<evidence type="ECO:0000256" key="1">
    <source>
        <dbReference type="PROSITE-ProRule" id="PRU00176"/>
    </source>
</evidence>
<keyword evidence="5" id="KW-1185">Reference proteome</keyword>
<evidence type="ECO:0000256" key="2">
    <source>
        <dbReference type="SAM" id="MobiDB-lite"/>
    </source>
</evidence>
<reference evidence="4" key="1">
    <citation type="submission" date="2022-07" db="EMBL/GenBank/DDBJ databases">
        <title>Phylogenomic reconstructions and comparative analyses of Kickxellomycotina fungi.</title>
        <authorList>
            <person name="Reynolds N.K."/>
            <person name="Stajich J.E."/>
            <person name="Barry K."/>
            <person name="Grigoriev I.V."/>
            <person name="Crous P."/>
            <person name="Smith M.E."/>
        </authorList>
    </citation>
    <scope>NUCLEOTIDE SEQUENCE</scope>
    <source>
        <strain evidence="4">NRRL 1565</strain>
    </source>
</reference>
<feature type="compositionally biased region" description="Basic and acidic residues" evidence="2">
    <location>
        <begin position="408"/>
        <end position="418"/>
    </location>
</feature>
<feature type="compositionally biased region" description="Pro residues" evidence="2">
    <location>
        <begin position="268"/>
        <end position="277"/>
    </location>
</feature>
<feature type="compositionally biased region" description="Basic residues" evidence="2">
    <location>
        <begin position="134"/>
        <end position="154"/>
    </location>
</feature>
<organism evidence="4 5">
    <name type="scientific">Coemansia guatemalensis</name>
    <dbReference type="NCBI Taxonomy" id="2761395"/>
    <lineage>
        <taxon>Eukaryota</taxon>
        <taxon>Fungi</taxon>
        <taxon>Fungi incertae sedis</taxon>
        <taxon>Zoopagomycota</taxon>
        <taxon>Kickxellomycotina</taxon>
        <taxon>Kickxellomycetes</taxon>
        <taxon>Kickxellales</taxon>
        <taxon>Kickxellaceae</taxon>
        <taxon>Coemansia</taxon>
    </lineage>
</organism>
<feature type="non-terminal residue" evidence="4">
    <location>
        <position position="1"/>
    </location>
</feature>
<gene>
    <name evidence="4" type="ORF">H4R20_004095</name>
</gene>
<keyword evidence="1" id="KW-0694">RNA-binding</keyword>
<feature type="compositionally biased region" description="Basic and acidic residues" evidence="2">
    <location>
        <begin position="514"/>
        <end position="524"/>
    </location>
</feature>
<dbReference type="Pfam" id="PF00076">
    <property type="entry name" value="RRM_1"/>
    <property type="match status" value="1"/>
</dbReference>
<dbReference type="GO" id="GO:0003723">
    <property type="term" value="F:RNA binding"/>
    <property type="evidence" value="ECO:0007669"/>
    <property type="project" value="UniProtKB-UniRule"/>
</dbReference>
<dbReference type="OrthoDB" id="446113at2759"/>
<name>A0A9W8HV37_9FUNG</name>
<sequence length="524" mass="54182">GYVIGTRAIRVSTATPKRTATNTTHGDPAGGRDATRSPASSESSTDSNAQYNPATDPFNTTVFVGGLMHPVAEDELHAFFAVYGEVVYCKIPPNRGCGFVTFGKRAHAETAMRALNGHTLGGSRVRLSWGRSQSHARHNYRHRHGSNRNLHAPHNRSGSGSAATSHRNSLSEQPALYSRRSVSFGKPNASAPQPPPAPAPAGLGLGLSGAALPTAQSATALGKPALSSQQHSLAPLDPALPGLISAPQPSPGLLGGGYLATPMAQHQPLPPPPPPPSEHGLVPHSAFYSLSPAHHMGAGMDAFGADAVPLGQALAGHPQQQPPLYFYPYQQSALPMHGAGAQLDGARQLTQDGRDAAAMMGNGAGVASLAGGPGDLLTRRLSALTLSTNNGASSPAISTMRTGSVSGDAHRPTLDRRPSAGVIGQRRLSSKPSFGQQLAAAPQKTPSQLSLSQMWPQTTSFGDAYAATPNDYHAALSTPASSARLSTSSLSMLALPSAAKDVGDGSRGSSTRPSIDEQTKRYSR</sequence>
<feature type="compositionally biased region" description="Polar residues" evidence="2">
    <location>
        <begin position="37"/>
        <end position="54"/>
    </location>
</feature>
<dbReference type="Gene3D" id="3.30.70.330">
    <property type="match status" value="1"/>
</dbReference>
<dbReference type="InterPro" id="IPR035979">
    <property type="entry name" value="RBD_domain_sf"/>
</dbReference>
<feature type="compositionally biased region" description="Polar residues" evidence="2">
    <location>
        <begin position="391"/>
        <end position="405"/>
    </location>
</feature>
<protein>
    <recommendedName>
        <fullName evidence="3">RRM domain-containing protein</fullName>
    </recommendedName>
</protein>
<dbReference type="AlphaFoldDB" id="A0A9W8HV37"/>
<dbReference type="PANTHER" id="PTHR48038">
    <property type="entry name" value="RIBONUCLEOPROTEIN RB97D"/>
    <property type="match status" value="1"/>
</dbReference>
<feature type="region of interest" description="Disordered" evidence="2">
    <location>
        <begin position="391"/>
        <end position="451"/>
    </location>
</feature>
<proteinExistence type="predicted"/>
<dbReference type="SMART" id="SM00360">
    <property type="entry name" value="RRM"/>
    <property type="match status" value="1"/>
</dbReference>
<dbReference type="PROSITE" id="PS50102">
    <property type="entry name" value="RRM"/>
    <property type="match status" value="1"/>
</dbReference>
<dbReference type="Proteomes" id="UP001140094">
    <property type="component" value="Unassembled WGS sequence"/>
</dbReference>